<proteinExistence type="predicted"/>
<name>A0A645G8A4_9ZZZZ</name>
<reference evidence="1" key="1">
    <citation type="submission" date="2019-08" db="EMBL/GenBank/DDBJ databases">
        <authorList>
            <person name="Kucharzyk K."/>
            <person name="Murdoch R.W."/>
            <person name="Higgins S."/>
            <person name="Loffler F."/>
        </authorList>
    </citation>
    <scope>NUCLEOTIDE SEQUENCE</scope>
</reference>
<protein>
    <submittedName>
        <fullName evidence="1">Uncharacterized protein</fullName>
    </submittedName>
</protein>
<dbReference type="AlphaFoldDB" id="A0A645G8A4"/>
<comment type="caution">
    <text evidence="1">The sequence shown here is derived from an EMBL/GenBank/DDBJ whole genome shotgun (WGS) entry which is preliminary data.</text>
</comment>
<evidence type="ECO:0000313" key="1">
    <source>
        <dbReference type="EMBL" id="MPN22192.1"/>
    </source>
</evidence>
<organism evidence="1">
    <name type="scientific">bioreactor metagenome</name>
    <dbReference type="NCBI Taxonomy" id="1076179"/>
    <lineage>
        <taxon>unclassified sequences</taxon>
        <taxon>metagenomes</taxon>
        <taxon>ecological metagenomes</taxon>
    </lineage>
</organism>
<dbReference type="EMBL" id="VSSQ01070364">
    <property type="protein sequence ID" value="MPN22192.1"/>
    <property type="molecule type" value="Genomic_DNA"/>
</dbReference>
<accession>A0A645G8A4</accession>
<sequence length="39" mass="4283">MGAMNPFVNLFLRDRGQNQILMAAVLVKNNQHKGDQGVG</sequence>
<gene>
    <name evidence="1" type="ORF">SDC9_169575</name>
</gene>